<dbReference type="SUPFAM" id="SSF55729">
    <property type="entry name" value="Acyl-CoA N-acyltransferases (Nat)"/>
    <property type="match status" value="1"/>
</dbReference>
<name>A0ABV1EWR1_9BACI</name>
<dbReference type="RefSeq" id="WP_109768672.1">
    <property type="nucleotide sequence ID" value="NZ_JBBMFN010000013.1"/>
</dbReference>
<keyword evidence="2" id="KW-0012">Acyltransferase</keyword>
<evidence type="ECO:0000313" key="4">
    <source>
        <dbReference type="EMBL" id="MEQ2465538.1"/>
    </source>
</evidence>
<gene>
    <name evidence="4" type="ORF">WMO63_07640</name>
</gene>
<dbReference type="PANTHER" id="PTHR43877">
    <property type="entry name" value="AMINOALKYLPHOSPHONATE N-ACETYLTRANSFERASE-RELATED-RELATED"/>
    <property type="match status" value="1"/>
</dbReference>
<dbReference type="CDD" id="cd04301">
    <property type="entry name" value="NAT_SF"/>
    <property type="match status" value="1"/>
</dbReference>
<proteinExistence type="predicted"/>
<organism evidence="4 5">
    <name type="scientific">Niallia hominis</name>
    <dbReference type="NCBI Taxonomy" id="3133173"/>
    <lineage>
        <taxon>Bacteria</taxon>
        <taxon>Bacillati</taxon>
        <taxon>Bacillota</taxon>
        <taxon>Bacilli</taxon>
        <taxon>Bacillales</taxon>
        <taxon>Bacillaceae</taxon>
        <taxon>Niallia</taxon>
    </lineage>
</organism>
<evidence type="ECO:0000256" key="1">
    <source>
        <dbReference type="ARBA" id="ARBA00022679"/>
    </source>
</evidence>
<feature type="domain" description="N-acetyltransferase" evidence="3">
    <location>
        <begin position="3"/>
        <end position="152"/>
    </location>
</feature>
<reference evidence="4 5" key="1">
    <citation type="submission" date="2024-03" db="EMBL/GenBank/DDBJ databases">
        <title>Human intestinal bacterial collection.</title>
        <authorList>
            <person name="Pauvert C."/>
            <person name="Hitch T.C.A."/>
            <person name="Clavel T."/>
        </authorList>
    </citation>
    <scope>NUCLEOTIDE SEQUENCE [LARGE SCALE GENOMIC DNA]</scope>
    <source>
        <strain evidence="4 5">CLA-SR-H024</strain>
    </source>
</reference>
<protein>
    <submittedName>
        <fullName evidence="4">GNAT family N-acetyltransferase</fullName>
    </submittedName>
</protein>
<keyword evidence="5" id="KW-1185">Reference proteome</keyword>
<accession>A0ABV1EWR1</accession>
<dbReference type="EMBL" id="JBBMFN010000013">
    <property type="protein sequence ID" value="MEQ2465538.1"/>
    <property type="molecule type" value="Genomic_DNA"/>
</dbReference>
<dbReference type="PROSITE" id="PS51186">
    <property type="entry name" value="GNAT"/>
    <property type="match status" value="1"/>
</dbReference>
<dbReference type="InterPro" id="IPR050832">
    <property type="entry name" value="Bact_Acetyltransf"/>
</dbReference>
<dbReference type="InterPro" id="IPR016181">
    <property type="entry name" value="Acyl_CoA_acyltransferase"/>
</dbReference>
<sequence>MKIIIDHVTSKEVIALLEDHLHSMTLHSPPESIHALDVEGLRKPEVTFWSAWEDGELTGCGALKELDNKHGEIKSMKTSPHHLRKGVAKKLLLHIIAEAKNRGYSRLSLETGSMDAFLPAKRLYERLGFEYCEPFSDYEEDPNSVFMTLNLEQPSV</sequence>
<comment type="caution">
    <text evidence="4">The sequence shown here is derived from an EMBL/GenBank/DDBJ whole genome shotgun (WGS) entry which is preliminary data.</text>
</comment>
<dbReference type="Gene3D" id="3.40.630.30">
    <property type="match status" value="1"/>
</dbReference>
<dbReference type="PANTHER" id="PTHR43877:SF5">
    <property type="entry name" value="BLL8307 PROTEIN"/>
    <property type="match status" value="1"/>
</dbReference>
<dbReference type="InterPro" id="IPR000182">
    <property type="entry name" value="GNAT_dom"/>
</dbReference>
<dbReference type="Proteomes" id="UP001465426">
    <property type="component" value="Unassembled WGS sequence"/>
</dbReference>
<keyword evidence="1" id="KW-0808">Transferase</keyword>
<evidence type="ECO:0000256" key="2">
    <source>
        <dbReference type="ARBA" id="ARBA00023315"/>
    </source>
</evidence>
<evidence type="ECO:0000259" key="3">
    <source>
        <dbReference type="PROSITE" id="PS51186"/>
    </source>
</evidence>
<dbReference type="Pfam" id="PF00583">
    <property type="entry name" value="Acetyltransf_1"/>
    <property type="match status" value="1"/>
</dbReference>
<evidence type="ECO:0000313" key="5">
    <source>
        <dbReference type="Proteomes" id="UP001465426"/>
    </source>
</evidence>